<dbReference type="VEuPathDB" id="HostDB:LOC118656124"/>
<dbReference type="Pfam" id="PF05571">
    <property type="entry name" value="JAMP"/>
    <property type="match status" value="1"/>
</dbReference>
<dbReference type="EMBL" id="JABWUV010000001">
    <property type="protein sequence ID" value="KAF6387123.1"/>
    <property type="molecule type" value="Genomic_DNA"/>
</dbReference>
<keyword evidence="3" id="KW-1185">Reference proteome</keyword>
<feature type="transmembrane region" description="Helical" evidence="1">
    <location>
        <begin position="52"/>
        <end position="73"/>
    </location>
</feature>
<evidence type="ECO:0000256" key="1">
    <source>
        <dbReference type="SAM" id="Phobius"/>
    </source>
</evidence>
<accession>A0A7J8AKR4</accession>
<dbReference type="PANTHER" id="PTHR12740">
    <property type="entry name" value="JNK1/MAPK8-ASSOCIATED MEMBRANE PROTEIN"/>
    <property type="match status" value="1"/>
</dbReference>
<dbReference type="GO" id="GO:0006986">
    <property type="term" value="P:response to unfolded protein"/>
    <property type="evidence" value="ECO:0007669"/>
    <property type="project" value="InterPro"/>
</dbReference>
<keyword evidence="1" id="KW-0812">Transmembrane</keyword>
<name>A0A7J8AKR4_MYOMY</name>
<reference evidence="2 3" key="1">
    <citation type="journal article" date="2020" name="Nature">
        <title>Six reference-quality genomes reveal evolution of bat adaptations.</title>
        <authorList>
            <person name="Jebb D."/>
            <person name="Huang Z."/>
            <person name="Pippel M."/>
            <person name="Hughes G.M."/>
            <person name="Lavrichenko K."/>
            <person name="Devanna P."/>
            <person name="Winkler S."/>
            <person name="Jermiin L.S."/>
            <person name="Skirmuntt E.C."/>
            <person name="Katzourakis A."/>
            <person name="Burkitt-Gray L."/>
            <person name="Ray D.A."/>
            <person name="Sullivan K.A.M."/>
            <person name="Roscito J.G."/>
            <person name="Kirilenko B.M."/>
            <person name="Davalos L.M."/>
            <person name="Corthals A.P."/>
            <person name="Power M.L."/>
            <person name="Jones G."/>
            <person name="Ransome R.D."/>
            <person name="Dechmann D.K.N."/>
            <person name="Locatelli A.G."/>
            <person name="Puechmaille S.J."/>
            <person name="Fedrigo O."/>
            <person name="Jarvis E.D."/>
            <person name="Hiller M."/>
            <person name="Vernes S.C."/>
            <person name="Myers E.W."/>
            <person name="Teeling E.C."/>
        </authorList>
    </citation>
    <scope>NUCLEOTIDE SEQUENCE [LARGE SCALE GENOMIC DNA]</scope>
    <source>
        <strain evidence="2">MMyoMyo1</strain>
        <tissue evidence="2">Flight muscle</tissue>
    </source>
</reference>
<dbReference type="GO" id="GO:0016020">
    <property type="term" value="C:membrane"/>
    <property type="evidence" value="ECO:0007669"/>
    <property type="project" value="InterPro"/>
</dbReference>
<evidence type="ECO:0000313" key="2">
    <source>
        <dbReference type="EMBL" id="KAF6387123.1"/>
    </source>
</evidence>
<keyword evidence="1" id="KW-1133">Transmembrane helix</keyword>
<keyword evidence="1" id="KW-0472">Membrane</keyword>
<proteinExistence type="predicted"/>
<protein>
    <submittedName>
        <fullName evidence="2">JNK1/MAPK8 associated membrane protein</fullName>
    </submittedName>
</protein>
<dbReference type="PANTHER" id="PTHR12740:SF4">
    <property type="entry name" value="JNK1_MAPK8-ASSOCIATED MEMBRANE PROTEIN"/>
    <property type="match status" value="1"/>
</dbReference>
<comment type="caution">
    <text evidence="2">The sequence shown here is derived from an EMBL/GenBank/DDBJ whole genome shotgun (WGS) entry which is preliminary data.</text>
</comment>
<sequence length="128" mass="14628">MACLGLYCGKTLLFKNGSTELYGECGVCPRGQRTNAQKYCQPCTESPELYDWLYLGFMAMLPLVLHWFFIEWYSGKKRLALPMNVSGWTDAGIIISQNQIIILLLFVLKVVSLFWLYILITLDCGKKT</sequence>
<feature type="transmembrane region" description="Helical" evidence="1">
    <location>
        <begin position="100"/>
        <end position="120"/>
    </location>
</feature>
<dbReference type="AlphaFoldDB" id="A0A7J8AKR4"/>
<dbReference type="Proteomes" id="UP000527355">
    <property type="component" value="Unassembled WGS sequence"/>
</dbReference>
<organism evidence="2 3">
    <name type="scientific">Myotis myotis</name>
    <name type="common">Greater mouse-eared bat</name>
    <name type="synonym">Vespertilio myotis</name>
    <dbReference type="NCBI Taxonomy" id="51298"/>
    <lineage>
        <taxon>Eukaryota</taxon>
        <taxon>Metazoa</taxon>
        <taxon>Chordata</taxon>
        <taxon>Craniata</taxon>
        <taxon>Vertebrata</taxon>
        <taxon>Euteleostomi</taxon>
        <taxon>Mammalia</taxon>
        <taxon>Eutheria</taxon>
        <taxon>Laurasiatheria</taxon>
        <taxon>Chiroptera</taxon>
        <taxon>Yangochiroptera</taxon>
        <taxon>Vespertilionidae</taxon>
        <taxon>Myotis</taxon>
    </lineage>
</organism>
<dbReference type="GO" id="GO:0036503">
    <property type="term" value="P:ERAD pathway"/>
    <property type="evidence" value="ECO:0007669"/>
    <property type="project" value="TreeGrafter"/>
</dbReference>
<gene>
    <name evidence="2" type="ORF">mMyoMyo1_007062</name>
</gene>
<evidence type="ECO:0000313" key="3">
    <source>
        <dbReference type="Proteomes" id="UP000527355"/>
    </source>
</evidence>
<dbReference type="GO" id="GO:0031625">
    <property type="term" value="F:ubiquitin protein ligase binding"/>
    <property type="evidence" value="ECO:0007669"/>
    <property type="project" value="TreeGrafter"/>
</dbReference>
<dbReference type="InterPro" id="IPR008485">
    <property type="entry name" value="JAMP"/>
</dbReference>